<dbReference type="AlphaFoldDB" id="A0A4R1LAX6"/>
<name>A0A4R1LAX6_9BACT</name>
<feature type="chain" id="PRO_5020838756" description="Outer membrane lipoprotein-sorting protein" evidence="1">
    <location>
        <begin position="22"/>
        <end position="239"/>
    </location>
</feature>
<keyword evidence="3" id="KW-1185">Reference proteome</keyword>
<accession>A0A4R1LAX6</accession>
<keyword evidence="1" id="KW-0732">Signal</keyword>
<proteinExistence type="predicted"/>
<reference evidence="2 3" key="1">
    <citation type="submission" date="2019-03" db="EMBL/GenBank/DDBJ databases">
        <title>Genomic Encyclopedia of Type Strains, Phase IV (KMG-IV): sequencing the most valuable type-strain genomes for metagenomic binning, comparative biology and taxonomic classification.</title>
        <authorList>
            <person name="Goeker M."/>
        </authorList>
    </citation>
    <scope>NUCLEOTIDE SEQUENCE [LARGE SCALE GENOMIC DNA]</scope>
    <source>
        <strain evidence="2 3">DSM 103428</strain>
    </source>
</reference>
<comment type="caution">
    <text evidence="2">The sequence shown here is derived from an EMBL/GenBank/DDBJ whole genome shotgun (WGS) entry which is preliminary data.</text>
</comment>
<dbReference type="Proteomes" id="UP000295210">
    <property type="component" value="Unassembled WGS sequence"/>
</dbReference>
<protein>
    <recommendedName>
        <fullName evidence="4">Outer membrane lipoprotein-sorting protein</fullName>
    </recommendedName>
</protein>
<evidence type="ECO:0000256" key="1">
    <source>
        <dbReference type="SAM" id="SignalP"/>
    </source>
</evidence>
<dbReference type="RefSeq" id="WP_131991512.1">
    <property type="nucleotide sequence ID" value="NZ_SMGK01000001.1"/>
</dbReference>
<evidence type="ECO:0000313" key="3">
    <source>
        <dbReference type="Proteomes" id="UP000295210"/>
    </source>
</evidence>
<evidence type="ECO:0000313" key="2">
    <source>
        <dbReference type="EMBL" id="TCK75616.1"/>
    </source>
</evidence>
<gene>
    <name evidence="2" type="ORF">C7378_0602</name>
</gene>
<sequence length="239" mass="27080">MRIFPWVALFSLLMAPMQSPAATPTQTPLTLSQVVQKMIDRNIARARALESFEVKRTYTLSYKGFHSDLHAEVVADMTYTAPDTKVFHIVSESGPKLLVNEVIKKLIKAEVDASNAENKKRVDLNTENYTFSNLAYQPEADGCSYSVSVEPKTPTKYLYRGEVWINDRDFAVCRINVEPAKNPSFWITGTTINHVYEKVGDFWLPEKNKSVSTIRIGGHATLMILYDDYKILKAEPLPQ</sequence>
<organism evidence="2 3">
    <name type="scientific">Acidipila rosea</name>
    <dbReference type="NCBI Taxonomy" id="768535"/>
    <lineage>
        <taxon>Bacteria</taxon>
        <taxon>Pseudomonadati</taxon>
        <taxon>Acidobacteriota</taxon>
        <taxon>Terriglobia</taxon>
        <taxon>Terriglobales</taxon>
        <taxon>Acidobacteriaceae</taxon>
        <taxon>Acidipila</taxon>
    </lineage>
</organism>
<dbReference type="EMBL" id="SMGK01000001">
    <property type="protein sequence ID" value="TCK75616.1"/>
    <property type="molecule type" value="Genomic_DNA"/>
</dbReference>
<dbReference type="OrthoDB" id="113691at2"/>
<feature type="signal peptide" evidence="1">
    <location>
        <begin position="1"/>
        <end position="21"/>
    </location>
</feature>
<evidence type="ECO:0008006" key="4">
    <source>
        <dbReference type="Google" id="ProtNLM"/>
    </source>
</evidence>